<dbReference type="AlphaFoldDB" id="A0A9P5XEN1"/>
<name>A0A9P5XEN1_9AGAR</name>
<protein>
    <submittedName>
        <fullName evidence="3">Uncharacterized protein</fullName>
    </submittedName>
</protein>
<sequence length="173" mass="18674">MSSEPNSMATNLPPPTDPGMHPTPELQSPPPSYRSEASSSVSTVEEVGQSQYHLWRECNPRAYLRTGSSREKILEEGYGASWSDSAGTAKLATARNIAKVIVKDKIVPAFKSFMKAVLELVVMVLLIGFGGFVIWLTPVLATQVKVAEPTATGPPHPGVIPTGYHTTTLGRWN</sequence>
<proteinExistence type="predicted"/>
<feature type="compositionally biased region" description="Polar residues" evidence="1">
    <location>
        <begin position="1"/>
        <end position="10"/>
    </location>
</feature>
<dbReference type="EMBL" id="MU151151">
    <property type="protein sequence ID" value="KAF9448752.1"/>
    <property type="molecule type" value="Genomic_DNA"/>
</dbReference>
<evidence type="ECO:0000256" key="2">
    <source>
        <dbReference type="SAM" id="Phobius"/>
    </source>
</evidence>
<reference evidence="3" key="1">
    <citation type="submission" date="2020-11" db="EMBL/GenBank/DDBJ databases">
        <authorList>
            <consortium name="DOE Joint Genome Institute"/>
            <person name="Ahrendt S."/>
            <person name="Riley R."/>
            <person name="Andreopoulos W."/>
            <person name="Labutti K."/>
            <person name="Pangilinan J."/>
            <person name="Ruiz-Duenas F.J."/>
            <person name="Barrasa J.M."/>
            <person name="Sanchez-Garcia M."/>
            <person name="Camarero S."/>
            <person name="Miyauchi S."/>
            <person name="Serrano A."/>
            <person name="Linde D."/>
            <person name="Babiker R."/>
            <person name="Drula E."/>
            <person name="Ayuso-Fernandez I."/>
            <person name="Pacheco R."/>
            <person name="Padilla G."/>
            <person name="Ferreira P."/>
            <person name="Barriuso J."/>
            <person name="Kellner H."/>
            <person name="Castanera R."/>
            <person name="Alfaro M."/>
            <person name="Ramirez L."/>
            <person name="Pisabarro A.G."/>
            <person name="Kuo A."/>
            <person name="Tritt A."/>
            <person name="Lipzen A."/>
            <person name="He G."/>
            <person name="Yan M."/>
            <person name="Ng V."/>
            <person name="Cullen D."/>
            <person name="Martin F."/>
            <person name="Rosso M.-N."/>
            <person name="Henrissat B."/>
            <person name="Hibbett D."/>
            <person name="Martinez A.T."/>
            <person name="Grigoriev I.V."/>
        </authorList>
    </citation>
    <scope>NUCLEOTIDE SEQUENCE</scope>
    <source>
        <strain evidence="3">MF-IS2</strain>
    </source>
</reference>
<keyword evidence="2" id="KW-0812">Transmembrane</keyword>
<evidence type="ECO:0000256" key="1">
    <source>
        <dbReference type="SAM" id="MobiDB-lite"/>
    </source>
</evidence>
<evidence type="ECO:0000313" key="3">
    <source>
        <dbReference type="EMBL" id="KAF9448752.1"/>
    </source>
</evidence>
<comment type="caution">
    <text evidence="3">The sequence shown here is derived from an EMBL/GenBank/DDBJ whole genome shotgun (WGS) entry which is preliminary data.</text>
</comment>
<organism evidence="3 4">
    <name type="scientific">Macrolepiota fuliginosa MF-IS2</name>
    <dbReference type="NCBI Taxonomy" id="1400762"/>
    <lineage>
        <taxon>Eukaryota</taxon>
        <taxon>Fungi</taxon>
        <taxon>Dikarya</taxon>
        <taxon>Basidiomycota</taxon>
        <taxon>Agaricomycotina</taxon>
        <taxon>Agaricomycetes</taxon>
        <taxon>Agaricomycetidae</taxon>
        <taxon>Agaricales</taxon>
        <taxon>Agaricineae</taxon>
        <taxon>Agaricaceae</taxon>
        <taxon>Macrolepiota</taxon>
    </lineage>
</organism>
<dbReference type="Proteomes" id="UP000807342">
    <property type="component" value="Unassembled WGS sequence"/>
</dbReference>
<feature type="region of interest" description="Disordered" evidence="1">
    <location>
        <begin position="1"/>
        <end position="40"/>
    </location>
</feature>
<feature type="transmembrane region" description="Helical" evidence="2">
    <location>
        <begin position="116"/>
        <end position="136"/>
    </location>
</feature>
<keyword evidence="2" id="KW-0472">Membrane</keyword>
<gene>
    <name evidence="3" type="ORF">P691DRAFT_814865</name>
</gene>
<keyword evidence="4" id="KW-1185">Reference proteome</keyword>
<accession>A0A9P5XEN1</accession>
<keyword evidence="2" id="KW-1133">Transmembrane helix</keyword>
<evidence type="ECO:0000313" key="4">
    <source>
        <dbReference type="Proteomes" id="UP000807342"/>
    </source>
</evidence>